<organism evidence="1 2">
    <name type="scientific">Actinotalea ferrariae CF5-4</name>
    <dbReference type="NCBI Taxonomy" id="948458"/>
    <lineage>
        <taxon>Bacteria</taxon>
        <taxon>Bacillati</taxon>
        <taxon>Actinomycetota</taxon>
        <taxon>Actinomycetes</taxon>
        <taxon>Micrococcales</taxon>
        <taxon>Cellulomonadaceae</taxon>
        <taxon>Actinotalea</taxon>
    </lineage>
</organism>
<dbReference type="RefSeq" id="WP_034222465.1">
    <property type="nucleotide sequence ID" value="NZ_AXCW01000020.1"/>
</dbReference>
<gene>
    <name evidence="1" type="ORF">N866_06080</name>
</gene>
<dbReference type="OrthoDB" id="3214648at2"/>
<sequence length="69" mass="7427">MSGPQWTWQFLAADDAEVDRPVSPAFTSRFDAEAWIGEHWRAVAGEGVATARLLHLGAAVAPALPLRKG</sequence>
<dbReference type="AlphaFoldDB" id="A0A021W067"/>
<keyword evidence="2" id="KW-1185">Reference proteome</keyword>
<comment type="caution">
    <text evidence="1">The sequence shown here is derived from an EMBL/GenBank/DDBJ whole genome shotgun (WGS) entry which is preliminary data.</text>
</comment>
<accession>A0A021W067</accession>
<reference evidence="1 2" key="1">
    <citation type="submission" date="2014-01" db="EMBL/GenBank/DDBJ databases">
        <title>Actinotalea ferrariae CF5-4.</title>
        <authorList>
            <person name="Chen F."/>
            <person name="Li Y."/>
            <person name="Wang G."/>
        </authorList>
    </citation>
    <scope>NUCLEOTIDE SEQUENCE [LARGE SCALE GENOMIC DNA]</scope>
    <source>
        <strain evidence="1 2">CF5-4</strain>
    </source>
</reference>
<dbReference type="Proteomes" id="UP000019753">
    <property type="component" value="Unassembled WGS sequence"/>
</dbReference>
<name>A0A021W067_9CELL</name>
<evidence type="ECO:0000313" key="2">
    <source>
        <dbReference type="Proteomes" id="UP000019753"/>
    </source>
</evidence>
<evidence type="ECO:0000313" key="1">
    <source>
        <dbReference type="EMBL" id="EYR64727.1"/>
    </source>
</evidence>
<dbReference type="EMBL" id="AXCW01000020">
    <property type="protein sequence ID" value="EYR64727.1"/>
    <property type="molecule type" value="Genomic_DNA"/>
</dbReference>
<proteinExistence type="predicted"/>
<protein>
    <submittedName>
        <fullName evidence="1">Uncharacterized protein</fullName>
    </submittedName>
</protein>